<dbReference type="PANTHER" id="PTHR43781:SF1">
    <property type="entry name" value="SACCHAROPINE DEHYDROGENASE"/>
    <property type="match status" value="1"/>
</dbReference>
<organism evidence="2 3">
    <name type="scientific">Nocardiopsis metallicus</name>
    <dbReference type="NCBI Taxonomy" id="179819"/>
    <lineage>
        <taxon>Bacteria</taxon>
        <taxon>Bacillati</taxon>
        <taxon>Actinomycetota</taxon>
        <taxon>Actinomycetes</taxon>
        <taxon>Streptosporangiales</taxon>
        <taxon>Nocardiopsidaceae</taxon>
        <taxon>Nocardiopsis</taxon>
    </lineage>
</organism>
<protein>
    <recommendedName>
        <fullName evidence="1">Saccharopine dehydrogenase NADP binding domain-containing protein</fullName>
    </recommendedName>
</protein>
<dbReference type="Proteomes" id="UP000579647">
    <property type="component" value="Unassembled WGS sequence"/>
</dbReference>
<feature type="domain" description="Saccharopine dehydrogenase NADP binding" evidence="1">
    <location>
        <begin position="8"/>
        <end position="128"/>
    </location>
</feature>
<accession>A0A840WJR1</accession>
<dbReference type="AlphaFoldDB" id="A0A840WJR1"/>
<dbReference type="RefSeq" id="WP_184363546.1">
    <property type="nucleotide sequence ID" value="NZ_BAAAKM010000088.1"/>
</dbReference>
<sequence>MNPNHRTVAVFGAYGHTAVFVLAELRRRGLPPVLVGRDHERLHALGRKFPESPARVASLDDTASLDRALAGTAAVVNCAGPFAVTSPALLDAALRAGIPYLDVGAEQAVALETFQQHQAQAREIGVVVVPSVAFYGGLGDLLATAAMGDWSEAEAIDIAFGLDGWEPTQGTRKTGRRNAGRHVVYSGGRFHSPAQQPETSDWEFPAPLGVQKVTEFSTADQVTVSRHLRTPDIRAHMNLAPLRDVRDPDTPEPRAADDSGRSAQTFVVDVVVHRGAEKRRASASGRDIYAVTAPLVVEATARMLDGRVRGSGGVYAVGELFDAEDFLRSLSPEHLTLDLPGHRTITTS</sequence>
<dbReference type="Pfam" id="PF03435">
    <property type="entry name" value="Sacchrp_dh_NADP"/>
    <property type="match status" value="1"/>
</dbReference>
<dbReference type="EMBL" id="JACHDO010000001">
    <property type="protein sequence ID" value="MBB5490318.1"/>
    <property type="molecule type" value="Genomic_DNA"/>
</dbReference>
<evidence type="ECO:0000313" key="2">
    <source>
        <dbReference type="EMBL" id="MBB5490318.1"/>
    </source>
</evidence>
<evidence type="ECO:0000313" key="3">
    <source>
        <dbReference type="Proteomes" id="UP000579647"/>
    </source>
</evidence>
<gene>
    <name evidence="2" type="ORF">HNR07_001455</name>
</gene>
<dbReference type="PANTHER" id="PTHR43781">
    <property type="entry name" value="SACCHAROPINE DEHYDROGENASE"/>
    <property type="match status" value="1"/>
</dbReference>
<dbReference type="InterPro" id="IPR036291">
    <property type="entry name" value="NAD(P)-bd_dom_sf"/>
</dbReference>
<reference evidence="2 3" key="1">
    <citation type="submission" date="2020-08" db="EMBL/GenBank/DDBJ databases">
        <title>Sequencing the genomes of 1000 actinobacteria strains.</title>
        <authorList>
            <person name="Klenk H.-P."/>
        </authorList>
    </citation>
    <scope>NUCLEOTIDE SEQUENCE [LARGE SCALE GENOMIC DNA]</scope>
    <source>
        <strain evidence="2 3">DSM 44598</strain>
    </source>
</reference>
<dbReference type="SUPFAM" id="SSF51735">
    <property type="entry name" value="NAD(P)-binding Rossmann-fold domains"/>
    <property type="match status" value="1"/>
</dbReference>
<proteinExistence type="predicted"/>
<name>A0A840WJR1_9ACTN</name>
<dbReference type="InterPro" id="IPR005097">
    <property type="entry name" value="Sacchrp_dh_NADP-bd"/>
</dbReference>
<comment type="caution">
    <text evidence="2">The sequence shown here is derived from an EMBL/GenBank/DDBJ whole genome shotgun (WGS) entry which is preliminary data.</text>
</comment>
<dbReference type="Gene3D" id="3.40.50.720">
    <property type="entry name" value="NAD(P)-binding Rossmann-like Domain"/>
    <property type="match status" value="1"/>
</dbReference>
<evidence type="ECO:0000259" key="1">
    <source>
        <dbReference type="Pfam" id="PF03435"/>
    </source>
</evidence>
<keyword evidence="3" id="KW-1185">Reference proteome</keyword>